<proteinExistence type="predicted"/>
<protein>
    <submittedName>
        <fullName evidence="1">Uncharacterized protein</fullName>
    </submittedName>
</protein>
<keyword evidence="2" id="KW-1185">Reference proteome</keyword>
<dbReference type="AlphaFoldDB" id="A0A3B0CMS4"/>
<accession>A0A3B0CMS4</accession>
<reference evidence="1 2" key="1">
    <citation type="journal article" date="2007" name="Int. J. Syst. Evol. Microbiol.">
        <title>Paenibacillus ginsengarvi sp. nov., isolated from soil from ginseng cultivation.</title>
        <authorList>
            <person name="Yoon M.H."/>
            <person name="Ten L.N."/>
            <person name="Im W.T."/>
        </authorList>
    </citation>
    <scope>NUCLEOTIDE SEQUENCE [LARGE SCALE GENOMIC DNA]</scope>
    <source>
        <strain evidence="1 2">KCTC 13059</strain>
    </source>
</reference>
<organism evidence="1 2">
    <name type="scientific">Paenibacillus ginsengarvi</name>
    <dbReference type="NCBI Taxonomy" id="400777"/>
    <lineage>
        <taxon>Bacteria</taxon>
        <taxon>Bacillati</taxon>
        <taxon>Bacillota</taxon>
        <taxon>Bacilli</taxon>
        <taxon>Bacillales</taxon>
        <taxon>Paenibacillaceae</taxon>
        <taxon>Paenibacillus</taxon>
    </lineage>
</organism>
<comment type="caution">
    <text evidence="1">The sequence shown here is derived from an EMBL/GenBank/DDBJ whole genome shotgun (WGS) entry which is preliminary data.</text>
</comment>
<dbReference type="Proteomes" id="UP000282311">
    <property type="component" value="Unassembled WGS sequence"/>
</dbReference>
<evidence type="ECO:0000313" key="2">
    <source>
        <dbReference type="Proteomes" id="UP000282311"/>
    </source>
</evidence>
<dbReference type="RefSeq" id="WP_120746592.1">
    <property type="nucleotide sequence ID" value="NZ_RBAH01000004.1"/>
</dbReference>
<sequence>MGGQKQANLVFPGANRTLIGGLHADLVVQNKQLADEVLRIVDPFYPYRVVAGWAVYVAD</sequence>
<name>A0A3B0CMS4_9BACL</name>
<dbReference type="EMBL" id="RBAH01000004">
    <property type="protein sequence ID" value="RKN85569.1"/>
    <property type="molecule type" value="Genomic_DNA"/>
</dbReference>
<gene>
    <name evidence="1" type="ORF">D7M11_07745</name>
</gene>
<evidence type="ECO:0000313" key="1">
    <source>
        <dbReference type="EMBL" id="RKN85569.1"/>
    </source>
</evidence>